<evidence type="ECO:0000256" key="2">
    <source>
        <dbReference type="SAM" id="MobiDB-lite"/>
    </source>
</evidence>
<gene>
    <name evidence="4" type="ORF">RRF57_000362</name>
</gene>
<keyword evidence="1" id="KW-0175">Coiled coil</keyword>
<comment type="caution">
    <text evidence="4">The sequence shown here is derived from an EMBL/GenBank/DDBJ whole genome shotgun (WGS) entry which is preliminary data.</text>
</comment>
<proteinExistence type="predicted"/>
<dbReference type="EMBL" id="JAWHQM010000001">
    <property type="protein sequence ID" value="KAK5624646.1"/>
    <property type="molecule type" value="Genomic_DNA"/>
</dbReference>
<feature type="region of interest" description="Disordered" evidence="2">
    <location>
        <begin position="1"/>
        <end position="33"/>
    </location>
</feature>
<evidence type="ECO:0000256" key="3">
    <source>
        <dbReference type="SAM" id="Phobius"/>
    </source>
</evidence>
<feature type="coiled-coil region" evidence="1">
    <location>
        <begin position="193"/>
        <end position="234"/>
    </location>
</feature>
<sequence length="335" mass="37599">MYNDRMVVQRAVTSSHQPHRQLRRSITDQSPPFGQSLVHQYIHLKDRDRDNRSPLSAGPLGRGSLELSRAEATTPAGTRMALGTGDSVPNSSETRASQCVLENDVITQEKQKAAVTACLKRSLVELNSFSNATIARLDETYSSILQRLGSLKSTMVAMRELTAMSEDLNESFTRESRALVSEIQSQLRVYDQSEDQKKRIQDLQARIRAGRDKVQALSKRVDVVRERIEGWEKADKEWQERTRKRLRIIWIIISVVTFVLVVLFIGPQYVPSATDISKLAKVAPGASEGKPPMESLVGNSSRSAALMVEEVREELTLRKAPALVDQEALRIFDEL</sequence>
<keyword evidence="3" id="KW-1133">Transmembrane helix</keyword>
<evidence type="ECO:0000313" key="4">
    <source>
        <dbReference type="EMBL" id="KAK5624646.1"/>
    </source>
</evidence>
<feature type="region of interest" description="Disordered" evidence="2">
    <location>
        <begin position="45"/>
        <end position="95"/>
    </location>
</feature>
<name>A0AAN7UFK3_9PEZI</name>
<accession>A0AAN7UFK3</accession>
<evidence type="ECO:0000256" key="1">
    <source>
        <dbReference type="SAM" id="Coils"/>
    </source>
</evidence>
<keyword evidence="3" id="KW-0472">Membrane</keyword>
<keyword evidence="5" id="KW-1185">Reference proteome</keyword>
<evidence type="ECO:0000313" key="5">
    <source>
        <dbReference type="Proteomes" id="UP001305414"/>
    </source>
</evidence>
<keyword evidence="3" id="KW-0812">Transmembrane</keyword>
<organism evidence="4 5">
    <name type="scientific">Xylaria bambusicola</name>
    <dbReference type="NCBI Taxonomy" id="326684"/>
    <lineage>
        <taxon>Eukaryota</taxon>
        <taxon>Fungi</taxon>
        <taxon>Dikarya</taxon>
        <taxon>Ascomycota</taxon>
        <taxon>Pezizomycotina</taxon>
        <taxon>Sordariomycetes</taxon>
        <taxon>Xylariomycetidae</taxon>
        <taxon>Xylariales</taxon>
        <taxon>Xylariaceae</taxon>
        <taxon>Xylaria</taxon>
    </lineage>
</organism>
<protein>
    <submittedName>
        <fullName evidence="4">Uncharacterized protein</fullName>
    </submittedName>
</protein>
<reference evidence="4 5" key="1">
    <citation type="submission" date="2023-10" db="EMBL/GenBank/DDBJ databases">
        <title>Draft genome sequence of Xylaria bambusicola isolate GMP-LS, the root and basal stem rot pathogen of sugarcane in Indonesia.</title>
        <authorList>
            <person name="Selvaraj P."/>
            <person name="Muralishankar V."/>
            <person name="Muruganantham S."/>
            <person name="Sp S."/>
            <person name="Haryani S."/>
            <person name="Lau K.J.X."/>
            <person name="Naqvi N.I."/>
        </authorList>
    </citation>
    <scope>NUCLEOTIDE SEQUENCE [LARGE SCALE GENOMIC DNA]</scope>
    <source>
        <strain evidence="4">GMP-LS</strain>
    </source>
</reference>
<feature type="transmembrane region" description="Helical" evidence="3">
    <location>
        <begin position="248"/>
        <end position="270"/>
    </location>
</feature>
<dbReference type="Proteomes" id="UP001305414">
    <property type="component" value="Unassembled WGS sequence"/>
</dbReference>
<dbReference type="AlphaFoldDB" id="A0AAN7UFK3"/>